<feature type="domain" description="C2H2-type" evidence="7">
    <location>
        <begin position="68"/>
        <end position="97"/>
    </location>
</feature>
<dbReference type="InterPro" id="IPR036236">
    <property type="entry name" value="Znf_C2H2_sf"/>
</dbReference>
<dbReference type="Pfam" id="PF00096">
    <property type="entry name" value="zf-C2H2"/>
    <property type="match status" value="2"/>
</dbReference>
<feature type="domain" description="C2H2-type" evidence="7">
    <location>
        <begin position="179"/>
        <end position="207"/>
    </location>
</feature>
<dbReference type="GO" id="GO:0000978">
    <property type="term" value="F:RNA polymerase II cis-regulatory region sequence-specific DNA binding"/>
    <property type="evidence" value="ECO:0007669"/>
    <property type="project" value="TreeGrafter"/>
</dbReference>
<feature type="domain" description="C2H2-type" evidence="7">
    <location>
        <begin position="40"/>
        <end position="67"/>
    </location>
</feature>
<dbReference type="GO" id="GO:0001228">
    <property type="term" value="F:DNA-binding transcription activator activity, RNA polymerase II-specific"/>
    <property type="evidence" value="ECO:0007669"/>
    <property type="project" value="TreeGrafter"/>
</dbReference>
<protein>
    <submittedName>
        <fullName evidence="8">Zinc finger protein PLAGL2</fullName>
    </submittedName>
</protein>
<evidence type="ECO:0000256" key="2">
    <source>
        <dbReference type="ARBA" id="ARBA00022737"/>
    </source>
</evidence>
<evidence type="ECO:0000256" key="6">
    <source>
        <dbReference type="PROSITE-ProRule" id="PRU00042"/>
    </source>
</evidence>
<dbReference type="GO" id="GO:0008270">
    <property type="term" value="F:zinc ion binding"/>
    <property type="evidence" value="ECO:0007669"/>
    <property type="project" value="UniProtKB-KW"/>
</dbReference>
<evidence type="ECO:0000256" key="1">
    <source>
        <dbReference type="ARBA" id="ARBA00022723"/>
    </source>
</evidence>
<evidence type="ECO:0000256" key="4">
    <source>
        <dbReference type="ARBA" id="ARBA00022833"/>
    </source>
</evidence>
<keyword evidence="4" id="KW-0862">Zinc</keyword>
<dbReference type="PANTHER" id="PTHR24393:SF34">
    <property type="entry name" value="PR_SET DOMAIN 13"/>
    <property type="match status" value="1"/>
</dbReference>
<dbReference type="FunFam" id="3.30.160.60:FF:000256">
    <property type="entry name" value="PLAG1 like zinc finger 2"/>
    <property type="match status" value="1"/>
</dbReference>
<keyword evidence="5" id="KW-0539">Nucleus</keyword>
<dbReference type="Gene3D" id="3.30.160.60">
    <property type="entry name" value="Classic Zinc Finger"/>
    <property type="match status" value="3"/>
</dbReference>
<gene>
    <name evidence="8" type="ORF">GW7_02083</name>
</gene>
<dbReference type="SUPFAM" id="SSF57667">
    <property type="entry name" value="beta-beta-alpha zinc fingers"/>
    <property type="match status" value="2"/>
</dbReference>
<sequence length="386" mass="43128">MTTFFTSVPPWIQDAKQEEEVGWKLVPRPRGREAESQVKYQCEISGTPFSNGEKLRPHSLPHPEQKPYSCPQLHCGKAFASKYKLYRHMVTHSAQKPHQCTYCDKMFHRKDHLHNHLQTHDPNKEALHCSECEHLKAHLRWVAGGAKEKKHPCDHCDPRFYTRKDVWRHLVVHTGRKDFLCQYCAQWFGRKDHLTCHVKKSHSQELLKIKTAPVDMLGLLSCNSTVSVKEELSPVLCMASQDMMGAKAFPGMLPMGMYGTHIPNMPTTGMPHSLVHNTLAMDEALLTKSPANLSEALCAANVDFSHLLGFLPLNLPPCNLPGATGSLVMGYSQAEAQPLLTTLQAQPQDSPGSGGPLNFGPLHSLPPVFTSGLSTTTLPHFHQAFQ</sequence>
<keyword evidence="1" id="KW-0479">Metal-binding</keyword>
<dbReference type="SMART" id="SM00355">
    <property type="entry name" value="ZnF_C2H2"/>
    <property type="match status" value="4"/>
</dbReference>
<proteinExistence type="predicted"/>
<evidence type="ECO:0000313" key="8">
    <source>
        <dbReference type="EMBL" id="EHA99886.1"/>
    </source>
</evidence>
<reference evidence="8 9" key="1">
    <citation type="journal article" date="2011" name="Nature">
        <title>Genome sequencing reveals insights into physiology and longevity of the naked mole rat.</title>
        <authorList>
            <person name="Kim E.B."/>
            <person name="Fang X."/>
            <person name="Fushan A.A."/>
            <person name="Huang Z."/>
            <person name="Lobanov A.V."/>
            <person name="Han L."/>
            <person name="Marino S.M."/>
            <person name="Sun X."/>
            <person name="Turanov A.A."/>
            <person name="Yang P."/>
            <person name="Yim S.H."/>
            <person name="Zhao X."/>
            <person name="Kasaikina M.V."/>
            <person name="Stoletzki N."/>
            <person name="Peng C."/>
            <person name="Polak P."/>
            <person name="Xiong Z."/>
            <person name="Kiezun A."/>
            <person name="Zhu Y."/>
            <person name="Chen Y."/>
            <person name="Kryukov G.V."/>
            <person name="Zhang Q."/>
            <person name="Peshkin L."/>
            <person name="Yang L."/>
            <person name="Bronson R.T."/>
            <person name="Buffenstein R."/>
            <person name="Wang B."/>
            <person name="Han C."/>
            <person name="Li Q."/>
            <person name="Chen L."/>
            <person name="Zhao W."/>
            <person name="Sunyaev S.R."/>
            <person name="Park T.J."/>
            <person name="Zhang G."/>
            <person name="Wang J."/>
            <person name="Gladyshev V.N."/>
        </authorList>
    </citation>
    <scope>NUCLEOTIDE SEQUENCE [LARGE SCALE GENOMIC DNA]</scope>
</reference>
<feature type="domain" description="C2H2-type" evidence="7">
    <location>
        <begin position="151"/>
        <end position="178"/>
    </location>
</feature>
<dbReference type="PANTHER" id="PTHR24393">
    <property type="entry name" value="ZINC FINGER PROTEIN"/>
    <property type="match status" value="1"/>
</dbReference>
<dbReference type="Proteomes" id="UP000006813">
    <property type="component" value="Unassembled WGS sequence"/>
</dbReference>
<dbReference type="FunFam" id="3.30.160.60:FF:000600">
    <property type="entry name" value="PLAG1 like zinc finger 2"/>
    <property type="match status" value="1"/>
</dbReference>
<dbReference type="InParanoid" id="G5AS80"/>
<dbReference type="AlphaFoldDB" id="G5AS80"/>
<keyword evidence="2" id="KW-0677">Repeat</keyword>
<keyword evidence="3 6" id="KW-0863">Zinc-finger</keyword>
<dbReference type="EMBL" id="JH166727">
    <property type="protein sequence ID" value="EHA99886.1"/>
    <property type="molecule type" value="Genomic_DNA"/>
</dbReference>
<evidence type="ECO:0000313" key="9">
    <source>
        <dbReference type="Proteomes" id="UP000006813"/>
    </source>
</evidence>
<accession>G5AS80</accession>
<organism evidence="8 9">
    <name type="scientific">Heterocephalus glaber</name>
    <name type="common">Naked mole rat</name>
    <dbReference type="NCBI Taxonomy" id="10181"/>
    <lineage>
        <taxon>Eukaryota</taxon>
        <taxon>Metazoa</taxon>
        <taxon>Chordata</taxon>
        <taxon>Craniata</taxon>
        <taxon>Vertebrata</taxon>
        <taxon>Euteleostomi</taxon>
        <taxon>Mammalia</taxon>
        <taxon>Eutheria</taxon>
        <taxon>Euarchontoglires</taxon>
        <taxon>Glires</taxon>
        <taxon>Rodentia</taxon>
        <taxon>Hystricomorpha</taxon>
        <taxon>Bathyergidae</taxon>
        <taxon>Heterocephalus</taxon>
    </lineage>
</organism>
<dbReference type="FunFam" id="3.30.160.60:FF:000975">
    <property type="entry name" value="PLAG1 like zinc finger 2"/>
    <property type="match status" value="1"/>
</dbReference>
<name>G5AS80_HETGA</name>
<dbReference type="PROSITE" id="PS00028">
    <property type="entry name" value="ZINC_FINGER_C2H2_1"/>
    <property type="match status" value="4"/>
</dbReference>
<evidence type="ECO:0000256" key="5">
    <source>
        <dbReference type="ARBA" id="ARBA00023242"/>
    </source>
</evidence>
<dbReference type="PROSITE" id="PS50157">
    <property type="entry name" value="ZINC_FINGER_C2H2_2"/>
    <property type="match status" value="5"/>
</dbReference>
<evidence type="ECO:0000256" key="3">
    <source>
        <dbReference type="ARBA" id="ARBA00022771"/>
    </source>
</evidence>
<dbReference type="GO" id="GO:0005634">
    <property type="term" value="C:nucleus"/>
    <property type="evidence" value="ECO:0007669"/>
    <property type="project" value="TreeGrafter"/>
</dbReference>
<dbReference type="InterPro" id="IPR013087">
    <property type="entry name" value="Znf_C2H2_type"/>
</dbReference>
<dbReference type="STRING" id="10181.G5AS80"/>
<feature type="domain" description="C2H2-type" evidence="7">
    <location>
        <begin position="98"/>
        <end position="125"/>
    </location>
</feature>
<evidence type="ECO:0000259" key="7">
    <source>
        <dbReference type="PROSITE" id="PS50157"/>
    </source>
</evidence>